<organism evidence="3 4">
    <name type="scientific">Lithospermum erythrorhizon</name>
    <name type="common">Purple gromwell</name>
    <name type="synonym">Lithospermum officinale var. erythrorhizon</name>
    <dbReference type="NCBI Taxonomy" id="34254"/>
    <lineage>
        <taxon>Eukaryota</taxon>
        <taxon>Viridiplantae</taxon>
        <taxon>Streptophyta</taxon>
        <taxon>Embryophyta</taxon>
        <taxon>Tracheophyta</taxon>
        <taxon>Spermatophyta</taxon>
        <taxon>Magnoliopsida</taxon>
        <taxon>eudicotyledons</taxon>
        <taxon>Gunneridae</taxon>
        <taxon>Pentapetalae</taxon>
        <taxon>asterids</taxon>
        <taxon>lamiids</taxon>
        <taxon>Boraginales</taxon>
        <taxon>Boraginaceae</taxon>
        <taxon>Boraginoideae</taxon>
        <taxon>Lithospermeae</taxon>
        <taxon>Lithospermum</taxon>
    </lineage>
</organism>
<gene>
    <name evidence="3" type="ORF">LIER_26599</name>
</gene>
<reference evidence="3 4" key="1">
    <citation type="submission" date="2024-01" db="EMBL/GenBank/DDBJ databases">
        <title>The complete chloroplast genome sequence of Lithospermum erythrorhizon: insights into the phylogenetic relationship among Boraginaceae species and the maternal lineages of purple gromwells.</title>
        <authorList>
            <person name="Okada T."/>
            <person name="Watanabe K."/>
        </authorList>
    </citation>
    <scope>NUCLEOTIDE SEQUENCE [LARGE SCALE GENOMIC DNA]</scope>
</reference>
<keyword evidence="4" id="KW-1185">Reference proteome</keyword>
<feature type="compositionally biased region" description="Basic and acidic residues" evidence="1">
    <location>
        <begin position="132"/>
        <end position="143"/>
    </location>
</feature>
<keyword evidence="2" id="KW-0732">Signal</keyword>
<feature type="chain" id="PRO_5043752527" evidence="2">
    <location>
        <begin position="29"/>
        <end position="153"/>
    </location>
</feature>
<dbReference type="EMBL" id="BAABME010008317">
    <property type="protein sequence ID" value="GAA0172862.1"/>
    <property type="molecule type" value="Genomic_DNA"/>
</dbReference>
<evidence type="ECO:0000256" key="1">
    <source>
        <dbReference type="SAM" id="MobiDB-lite"/>
    </source>
</evidence>
<feature type="signal peptide" evidence="2">
    <location>
        <begin position="1"/>
        <end position="28"/>
    </location>
</feature>
<evidence type="ECO:0000256" key="2">
    <source>
        <dbReference type="SAM" id="SignalP"/>
    </source>
</evidence>
<feature type="region of interest" description="Disordered" evidence="1">
    <location>
        <begin position="38"/>
        <end position="153"/>
    </location>
</feature>
<proteinExistence type="predicted"/>
<evidence type="ECO:0000313" key="4">
    <source>
        <dbReference type="Proteomes" id="UP001454036"/>
    </source>
</evidence>
<sequence>MATLSNPSSILYPFLVFILLVLVHSSSSSDFGNPIMSPTLTTNRKPLQDSSFTTSSTNNYRNPTISSSTLITNHNPLQDSSLFTTSSNNNYRNPTISSTLITNQNKLKDSPFIAPSTTTKQTRSWKNSKVPSSREFEDDKHDVPSGANPIQNR</sequence>
<accession>A0AAV3RCZ6</accession>
<dbReference type="AlphaFoldDB" id="A0AAV3RCZ6"/>
<feature type="compositionally biased region" description="Polar residues" evidence="1">
    <location>
        <begin position="115"/>
        <end position="131"/>
    </location>
</feature>
<name>A0AAV3RCZ6_LITER</name>
<evidence type="ECO:0000313" key="3">
    <source>
        <dbReference type="EMBL" id="GAA0172862.1"/>
    </source>
</evidence>
<comment type="caution">
    <text evidence="3">The sequence shown here is derived from an EMBL/GenBank/DDBJ whole genome shotgun (WGS) entry which is preliminary data.</text>
</comment>
<feature type="compositionally biased region" description="Polar residues" evidence="1">
    <location>
        <begin position="38"/>
        <end position="105"/>
    </location>
</feature>
<dbReference type="Proteomes" id="UP001454036">
    <property type="component" value="Unassembled WGS sequence"/>
</dbReference>
<protein>
    <submittedName>
        <fullName evidence="3">Uncharacterized protein</fullName>
    </submittedName>
</protein>